<feature type="region of interest" description="Disordered" evidence="1">
    <location>
        <begin position="283"/>
        <end position="308"/>
    </location>
</feature>
<gene>
    <name evidence="4" type="ORF">EW146_g9798</name>
</gene>
<sequence>MIDSRYLSFLFLAVTLPVLGAPYSLSPGEPPYVGIIPARRRDVMSDLDYGGDPSSPMRVGGMDIKRQIDHVTPVTVQLVNIAPSVLSSDIPAPSNIPNVSHEVSQSSPAEAMYSTYVTTGQSTPTPTQTNHGTTTGGMPQSSQAFYTDLDSDLPSPTDTVMASGSKDSLLEPELTPHEKAKVAVIAAILSIIVGLMACVAIAKLTSSALKRRRSRFGRFDSKVLKEESVPNGFAAGSQFGQPGENFAALKSGQISPTRSASSTDSGSLSPPFTSLDLLSAFPSPPPSAVPSFPPPAAPAPDIPPQYSSVLLAPSDNLAQQNMAHSRVSFASDTTSITGQSLSRNTTASTLRGGHRRMRSAPVSIVASTRQSQAPSVLTTIGEEGFWDAESLYA</sequence>
<feature type="region of interest" description="Disordered" evidence="1">
    <location>
        <begin position="338"/>
        <end position="357"/>
    </location>
</feature>
<evidence type="ECO:0008006" key="6">
    <source>
        <dbReference type="Google" id="ProtNLM"/>
    </source>
</evidence>
<keyword evidence="2" id="KW-0472">Membrane</keyword>
<feature type="transmembrane region" description="Helical" evidence="2">
    <location>
        <begin position="182"/>
        <end position="205"/>
    </location>
</feature>
<feature type="compositionally biased region" description="Pro residues" evidence="1">
    <location>
        <begin position="283"/>
        <end position="303"/>
    </location>
</feature>
<dbReference type="AlphaFoldDB" id="A0A4V3XCH0"/>
<dbReference type="Proteomes" id="UP000310158">
    <property type="component" value="Unassembled WGS sequence"/>
</dbReference>
<evidence type="ECO:0000256" key="3">
    <source>
        <dbReference type="SAM" id="SignalP"/>
    </source>
</evidence>
<dbReference type="OrthoDB" id="10263272at2759"/>
<keyword evidence="3" id="KW-0732">Signal</keyword>
<feature type="chain" id="PRO_5020608629" description="Mid2 domain-containing protein" evidence="3">
    <location>
        <begin position="21"/>
        <end position="393"/>
    </location>
</feature>
<feature type="compositionally biased region" description="Polar residues" evidence="1">
    <location>
        <begin position="338"/>
        <end position="349"/>
    </location>
</feature>
<comment type="caution">
    <text evidence="4">The sequence shown here is derived from an EMBL/GenBank/DDBJ whole genome shotgun (WGS) entry which is preliminary data.</text>
</comment>
<evidence type="ECO:0000313" key="4">
    <source>
        <dbReference type="EMBL" id="THH05823.1"/>
    </source>
</evidence>
<name>A0A4V3XCH0_9AGAM</name>
<reference evidence="4 5" key="1">
    <citation type="submission" date="2019-02" db="EMBL/GenBank/DDBJ databases">
        <title>Genome sequencing of the rare red list fungi Bondarzewia mesenterica.</title>
        <authorList>
            <person name="Buettner E."/>
            <person name="Kellner H."/>
        </authorList>
    </citation>
    <scope>NUCLEOTIDE SEQUENCE [LARGE SCALE GENOMIC DNA]</scope>
    <source>
        <strain evidence="4 5">DSM 108281</strain>
    </source>
</reference>
<feature type="non-terminal residue" evidence="4">
    <location>
        <position position="393"/>
    </location>
</feature>
<dbReference type="EMBL" id="SGPL01000956">
    <property type="protein sequence ID" value="THH05823.1"/>
    <property type="molecule type" value="Genomic_DNA"/>
</dbReference>
<feature type="region of interest" description="Disordered" evidence="1">
    <location>
        <begin position="118"/>
        <end position="164"/>
    </location>
</feature>
<keyword evidence="2" id="KW-1133">Transmembrane helix</keyword>
<evidence type="ECO:0000313" key="5">
    <source>
        <dbReference type="Proteomes" id="UP000310158"/>
    </source>
</evidence>
<protein>
    <recommendedName>
        <fullName evidence="6">Mid2 domain-containing protein</fullName>
    </recommendedName>
</protein>
<organism evidence="4 5">
    <name type="scientific">Bondarzewia mesenterica</name>
    <dbReference type="NCBI Taxonomy" id="1095465"/>
    <lineage>
        <taxon>Eukaryota</taxon>
        <taxon>Fungi</taxon>
        <taxon>Dikarya</taxon>
        <taxon>Basidiomycota</taxon>
        <taxon>Agaricomycotina</taxon>
        <taxon>Agaricomycetes</taxon>
        <taxon>Russulales</taxon>
        <taxon>Bondarzewiaceae</taxon>
        <taxon>Bondarzewia</taxon>
    </lineage>
</organism>
<keyword evidence="5" id="KW-1185">Reference proteome</keyword>
<feature type="signal peptide" evidence="3">
    <location>
        <begin position="1"/>
        <end position="20"/>
    </location>
</feature>
<evidence type="ECO:0000256" key="1">
    <source>
        <dbReference type="SAM" id="MobiDB-lite"/>
    </source>
</evidence>
<evidence type="ECO:0000256" key="2">
    <source>
        <dbReference type="SAM" id="Phobius"/>
    </source>
</evidence>
<keyword evidence="2" id="KW-0812">Transmembrane</keyword>
<proteinExistence type="predicted"/>
<accession>A0A4V3XCH0</accession>
<feature type="compositionally biased region" description="Low complexity" evidence="1">
    <location>
        <begin position="118"/>
        <end position="137"/>
    </location>
</feature>
<feature type="compositionally biased region" description="Polar residues" evidence="1">
    <location>
        <begin position="154"/>
        <end position="164"/>
    </location>
</feature>